<dbReference type="RefSeq" id="WP_148376404.1">
    <property type="nucleotide sequence ID" value="NZ_VSIY01000003.1"/>
</dbReference>
<dbReference type="InterPro" id="IPR001647">
    <property type="entry name" value="HTH_TetR"/>
</dbReference>
<dbReference type="AlphaFoldDB" id="A0A5D0RRV1"/>
<dbReference type="Pfam" id="PF17938">
    <property type="entry name" value="TetR_C_29"/>
    <property type="match status" value="1"/>
</dbReference>
<evidence type="ECO:0000256" key="3">
    <source>
        <dbReference type="SAM" id="MobiDB-lite"/>
    </source>
</evidence>
<feature type="region of interest" description="Disordered" evidence="3">
    <location>
        <begin position="1"/>
        <end position="23"/>
    </location>
</feature>
<dbReference type="PROSITE" id="PS50977">
    <property type="entry name" value="HTH_TETR_2"/>
    <property type="match status" value="1"/>
</dbReference>
<dbReference type="InterPro" id="IPR009057">
    <property type="entry name" value="Homeodomain-like_sf"/>
</dbReference>
<protein>
    <submittedName>
        <fullName evidence="5">TetR/AcrR family transcriptional regulator</fullName>
    </submittedName>
</protein>
<dbReference type="EMBL" id="VSIY01000003">
    <property type="protein sequence ID" value="TYB83314.1"/>
    <property type="molecule type" value="Genomic_DNA"/>
</dbReference>
<sequence>MKTNTAQKKPRGGRNKKSDSEDTRRALLDAARREFAAGGLEGARVDRIAASAGVNKQLVYHYFGSKDDLYGAVLMQAYQGIRDRERDLDLAGLPPLEAMRVLVEFSFDYLDENREFVALITDENSHQGRHVKESEAVEPINRPIIELIRETLTRGADDGVFKQGLDPLQVYVSIAGLSFFYFSNAHTLSRIFGRDLLDAGAVAERRAHVVDFALDALTP</sequence>
<evidence type="ECO:0000256" key="1">
    <source>
        <dbReference type="ARBA" id="ARBA00023125"/>
    </source>
</evidence>
<evidence type="ECO:0000259" key="4">
    <source>
        <dbReference type="PROSITE" id="PS50977"/>
    </source>
</evidence>
<proteinExistence type="predicted"/>
<evidence type="ECO:0000256" key="2">
    <source>
        <dbReference type="PROSITE-ProRule" id="PRU00335"/>
    </source>
</evidence>
<dbReference type="InterPro" id="IPR036271">
    <property type="entry name" value="Tet_transcr_reg_TetR-rel_C_sf"/>
</dbReference>
<dbReference type="InterPro" id="IPR050109">
    <property type="entry name" value="HTH-type_TetR-like_transc_reg"/>
</dbReference>
<keyword evidence="6" id="KW-1185">Reference proteome</keyword>
<feature type="DNA-binding region" description="H-T-H motif" evidence="2">
    <location>
        <begin position="44"/>
        <end position="63"/>
    </location>
</feature>
<feature type="domain" description="HTH tetR-type" evidence="4">
    <location>
        <begin position="21"/>
        <end position="81"/>
    </location>
</feature>
<evidence type="ECO:0000313" key="6">
    <source>
        <dbReference type="Proteomes" id="UP000322080"/>
    </source>
</evidence>
<dbReference type="PRINTS" id="PR00455">
    <property type="entry name" value="HTHTETR"/>
</dbReference>
<dbReference type="Proteomes" id="UP000322080">
    <property type="component" value="Unassembled WGS sequence"/>
</dbReference>
<gene>
    <name evidence="5" type="ORF">FVF75_03815</name>
</gene>
<evidence type="ECO:0000313" key="5">
    <source>
        <dbReference type="EMBL" id="TYB83314.1"/>
    </source>
</evidence>
<dbReference type="PANTHER" id="PTHR30328:SF54">
    <property type="entry name" value="HTH-TYPE TRANSCRIPTIONAL REPRESSOR SCO4008"/>
    <property type="match status" value="1"/>
</dbReference>
<reference evidence="5 6" key="1">
    <citation type="submission" date="2019-08" db="EMBL/GenBank/DDBJ databases">
        <title>Identification of a novel species of the genus Boseongicola.</title>
        <authorList>
            <person name="Zhang X.-Q."/>
        </authorList>
    </citation>
    <scope>NUCLEOTIDE SEQUENCE [LARGE SCALE GENOMIC DNA]</scope>
    <source>
        <strain evidence="5 6">HY14</strain>
    </source>
</reference>
<name>A0A5D0RRV1_9RHOB</name>
<dbReference type="SUPFAM" id="SSF46689">
    <property type="entry name" value="Homeodomain-like"/>
    <property type="match status" value="1"/>
</dbReference>
<organism evidence="5 6">
    <name type="scientific">Maritimibacter fusiformis</name>
    <dbReference type="NCBI Taxonomy" id="2603819"/>
    <lineage>
        <taxon>Bacteria</taxon>
        <taxon>Pseudomonadati</taxon>
        <taxon>Pseudomonadota</taxon>
        <taxon>Alphaproteobacteria</taxon>
        <taxon>Rhodobacterales</taxon>
        <taxon>Roseobacteraceae</taxon>
        <taxon>Maritimibacter</taxon>
    </lineage>
</organism>
<dbReference type="PANTHER" id="PTHR30328">
    <property type="entry name" value="TRANSCRIPTIONAL REPRESSOR"/>
    <property type="match status" value="1"/>
</dbReference>
<dbReference type="Pfam" id="PF00440">
    <property type="entry name" value="TetR_N"/>
    <property type="match status" value="1"/>
</dbReference>
<dbReference type="Gene3D" id="1.10.357.10">
    <property type="entry name" value="Tetracycline Repressor, domain 2"/>
    <property type="match status" value="1"/>
</dbReference>
<dbReference type="InterPro" id="IPR041474">
    <property type="entry name" value="NicS_C"/>
</dbReference>
<comment type="caution">
    <text evidence="5">The sequence shown here is derived from an EMBL/GenBank/DDBJ whole genome shotgun (WGS) entry which is preliminary data.</text>
</comment>
<keyword evidence="1 2" id="KW-0238">DNA-binding</keyword>
<accession>A0A5D0RRV1</accession>
<dbReference type="GO" id="GO:0003677">
    <property type="term" value="F:DNA binding"/>
    <property type="evidence" value="ECO:0007669"/>
    <property type="project" value="UniProtKB-UniRule"/>
</dbReference>
<dbReference type="SUPFAM" id="SSF48498">
    <property type="entry name" value="Tetracyclin repressor-like, C-terminal domain"/>
    <property type="match status" value="1"/>
</dbReference>